<keyword evidence="1" id="KW-0732">Signal</keyword>
<dbReference type="EMBL" id="JBHTBQ010000006">
    <property type="protein sequence ID" value="MFC7419044.1"/>
    <property type="molecule type" value="Genomic_DNA"/>
</dbReference>
<dbReference type="PANTHER" id="PTHR35936:SF25">
    <property type="entry name" value="ABC TRANSPORTER SUBSTRATE-BINDING PROTEIN"/>
    <property type="match status" value="1"/>
</dbReference>
<reference evidence="4" key="1">
    <citation type="journal article" date="2019" name="Int. J. Syst. Evol. Microbiol.">
        <title>The Global Catalogue of Microorganisms (GCM) 10K type strain sequencing project: providing services to taxonomists for standard genome sequencing and annotation.</title>
        <authorList>
            <consortium name="The Broad Institute Genomics Platform"/>
            <consortium name="The Broad Institute Genome Sequencing Center for Infectious Disease"/>
            <person name="Wu L."/>
            <person name="Ma J."/>
        </authorList>
    </citation>
    <scope>NUCLEOTIDE SEQUENCE [LARGE SCALE GENOMIC DNA]</scope>
    <source>
        <strain evidence="4">CCUG 62945</strain>
    </source>
</reference>
<protein>
    <submittedName>
        <fullName evidence="3">Substrate-binding periplasmic protein</fullName>
    </submittedName>
</protein>
<sequence>MAEKSVRVCGGQSEWPPSSYYVDAQNKKIEGYSVDVLRGIFKSAGYQIEIQLLPWPRCLAEVQKGTDFQIAMATSRTAERETKFLFSQPYLYLTPGYIRHTKNATALGNNIKKCGINGFNYQAFNLASATEIDSTANNYESVVNKLKVGRCDILLEYVEVAQALLRMERHGLQNKYFKVEKLNAAPPIAAHFIVGINSNQSKETIILLNNGLDLLEKNNKLKNMLVKHTIGKP</sequence>
<comment type="caution">
    <text evidence="3">The sequence shown here is derived from an EMBL/GenBank/DDBJ whole genome shotgun (WGS) entry which is preliminary data.</text>
</comment>
<dbReference type="Gene3D" id="3.40.190.10">
    <property type="entry name" value="Periplasmic binding protein-like II"/>
    <property type="match status" value="2"/>
</dbReference>
<feature type="domain" description="Solute-binding protein family 3/N-terminal" evidence="2">
    <location>
        <begin position="5"/>
        <end position="233"/>
    </location>
</feature>
<dbReference type="Proteomes" id="UP001596473">
    <property type="component" value="Unassembled WGS sequence"/>
</dbReference>
<dbReference type="PANTHER" id="PTHR35936">
    <property type="entry name" value="MEMBRANE-BOUND LYTIC MUREIN TRANSGLYCOSYLASE F"/>
    <property type="match status" value="1"/>
</dbReference>
<proteinExistence type="predicted"/>
<dbReference type="Pfam" id="PF00497">
    <property type="entry name" value="SBP_bac_3"/>
    <property type="match status" value="1"/>
</dbReference>
<dbReference type="SUPFAM" id="SSF53850">
    <property type="entry name" value="Periplasmic binding protein-like II"/>
    <property type="match status" value="1"/>
</dbReference>
<dbReference type="RefSeq" id="WP_380186282.1">
    <property type="nucleotide sequence ID" value="NZ_JBHTBQ010000006.1"/>
</dbReference>
<evidence type="ECO:0000313" key="3">
    <source>
        <dbReference type="EMBL" id="MFC7419044.1"/>
    </source>
</evidence>
<dbReference type="SMART" id="SM00062">
    <property type="entry name" value="PBPb"/>
    <property type="match status" value="1"/>
</dbReference>
<evidence type="ECO:0000259" key="2">
    <source>
        <dbReference type="SMART" id="SM00062"/>
    </source>
</evidence>
<organism evidence="3 4">
    <name type="scientific">Iodobacter arcticus</name>
    <dbReference type="NCBI Taxonomy" id="590593"/>
    <lineage>
        <taxon>Bacteria</taxon>
        <taxon>Pseudomonadati</taxon>
        <taxon>Pseudomonadota</taxon>
        <taxon>Betaproteobacteria</taxon>
        <taxon>Neisseriales</taxon>
        <taxon>Chitinibacteraceae</taxon>
        <taxon>Iodobacter</taxon>
    </lineage>
</organism>
<evidence type="ECO:0000313" key="4">
    <source>
        <dbReference type="Proteomes" id="UP001596473"/>
    </source>
</evidence>
<dbReference type="InterPro" id="IPR001638">
    <property type="entry name" value="Solute-binding_3/MltF_N"/>
</dbReference>
<accession>A0ABW2QU63</accession>
<gene>
    <name evidence="3" type="ORF">ACFQNF_04050</name>
</gene>
<name>A0ABW2QU63_9NEIS</name>
<evidence type="ECO:0000256" key="1">
    <source>
        <dbReference type="ARBA" id="ARBA00022729"/>
    </source>
</evidence>
<keyword evidence="4" id="KW-1185">Reference proteome</keyword>